<dbReference type="Pfam" id="PF01411">
    <property type="entry name" value="tRNA-synt_2c"/>
    <property type="match status" value="1"/>
</dbReference>
<dbReference type="InterPro" id="IPR050058">
    <property type="entry name" value="Ala-tRNA_ligase"/>
</dbReference>
<dbReference type="Pfam" id="PF07973">
    <property type="entry name" value="tRNA_SAD"/>
    <property type="match status" value="1"/>
</dbReference>
<dbReference type="SMART" id="SM00863">
    <property type="entry name" value="tRNA_SAD"/>
    <property type="match status" value="1"/>
</dbReference>
<evidence type="ECO:0000313" key="12">
    <source>
        <dbReference type="Proteomes" id="UP001595979"/>
    </source>
</evidence>
<keyword evidence="5" id="KW-0067">ATP-binding</keyword>
<organism evidence="11 12">
    <name type="scientific">Deinococcus petrolearius</name>
    <dbReference type="NCBI Taxonomy" id="1751295"/>
    <lineage>
        <taxon>Bacteria</taxon>
        <taxon>Thermotogati</taxon>
        <taxon>Deinococcota</taxon>
        <taxon>Deinococci</taxon>
        <taxon>Deinococcales</taxon>
        <taxon>Deinococcaceae</taxon>
        <taxon>Deinococcus</taxon>
    </lineage>
</organism>
<evidence type="ECO:0000256" key="6">
    <source>
        <dbReference type="ARBA" id="ARBA00022884"/>
    </source>
</evidence>
<dbReference type="GO" id="GO:0016874">
    <property type="term" value="F:ligase activity"/>
    <property type="evidence" value="ECO:0007669"/>
    <property type="project" value="UniProtKB-KW"/>
</dbReference>
<dbReference type="Gene3D" id="2.40.30.130">
    <property type="match status" value="1"/>
</dbReference>
<keyword evidence="2" id="KW-0820">tRNA-binding</keyword>
<dbReference type="EMBL" id="JBHSOH010000005">
    <property type="protein sequence ID" value="MFC5847761.1"/>
    <property type="molecule type" value="Genomic_DNA"/>
</dbReference>
<dbReference type="InterPro" id="IPR018164">
    <property type="entry name" value="Ala-tRNA-synth_IIc_N"/>
</dbReference>
<evidence type="ECO:0000256" key="1">
    <source>
        <dbReference type="ARBA" id="ARBA00008226"/>
    </source>
</evidence>
<feature type="domain" description="Alanyl-transfer RNA synthetases family profile" evidence="10">
    <location>
        <begin position="1"/>
        <end position="255"/>
    </location>
</feature>
<dbReference type="Gene3D" id="3.10.310.40">
    <property type="match status" value="1"/>
</dbReference>
<dbReference type="RefSeq" id="WP_380047176.1">
    <property type="nucleotide sequence ID" value="NZ_JBHSOH010000005.1"/>
</dbReference>
<evidence type="ECO:0000259" key="10">
    <source>
        <dbReference type="PROSITE" id="PS50860"/>
    </source>
</evidence>
<dbReference type="InterPro" id="IPR009000">
    <property type="entry name" value="Transl_B-barrel_sf"/>
</dbReference>
<keyword evidence="12" id="KW-1185">Reference proteome</keyword>
<keyword evidence="3 11" id="KW-0436">Ligase</keyword>
<comment type="similarity">
    <text evidence="1">Belongs to the class-II aminoacyl-tRNA synthetase family.</text>
</comment>
<dbReference type="PROSITE" id="PS50860">
    <property type="entry name" value="AA_TRNA_LIGASE_II_ALA"/>
    <property type="match status" value="1"/>
</dbReference>
<evidence type="ECO:0000256" key="8">
    <source>
        <dbReference type="ARBA" id="ARBA00023146"/>
    </source>
</evidence>
<dbReference type="InterPro" id="IPR018165">
    <property type="entry name" value="Ala-tRNA-synth_IIc_core"/>
</dbReference>
<feature type="coiled-coil region" evidence="9">
    <location>
        <begin position="271"/>
        <end position="298"/>
    </location>
</feature>
<evidence type="ECO:0000313" key="11">
    <source>
        <dbReference type="EMBL" id="MFC5847761.1"/>
    </source>
</evidence>
<proteinExistence type="inferred from homology"/>
<evidence type="ECO:0000256" key="7">
    <source>
        <dbReference type="ARBA" id="ARBA00022917"/>
    </source>
</evidence>
<dbReference type="SUPFAM" id="SSF55186">
    <property type="entry name" value="ThrRS/AlaRS common domain"/>
    <property type="match status" value="1"/>
</dbReference>
<evidence type="ECO:0000256" key="3">
    <source>
        <dbReference type="ARBA" id="ARBA00022598"/>
    </source>
</evidence>
<dbReference type="InterPro" id="IPR018163">
    <property type="entry name" value="Thr/Ala-tRNA-synth_IIc_edit"/>
</dbReference>
<evidence type="ECO:0000256" key="5">
    <source>
        <dbReference type="ARBA" id="ARBA00022840"/>
    </source>
</evidence>
<dbReference type="SUPFAM" id="SSF50447">
    <property type="entry name" value="Translation proteins"/>
    <property type="match status" value="1"/>
</dbReference>
<keyword evidence="4" id="KW-0547">Nucleotide-binding</keyword>
<dbReference type="PANTHER" id="PTHR11777:SF9">
    <property type="entry name" value="ALANINE--TRNA LIGASE, CYTOPLASMIC"/>
    <property type="match status" value="1"/>
</dbReference>
<keyword evidence="7" id="KW-0648">Protein biosynthesis</keyword>
<name>A0ABW1DJZ3_9DEIO</name>
<evidence type="ECO:0000256" key="4">
    <source>
        <dbReference type="ARBA" id="ARBA00022741"/>
    </source>
</evidence>
<evidence type="ECO:0000256" key="9">
    <source>
        <dbReference type="SAM" id="Coils"/>
    </source>
</evidence>
<dbReference type="Proteomes" id="UP001595979">
    <property type="component" value="Unassembled WGS sequence"/>
</dbReference>
<dbReference type="Gene3D" id="3.30.980.10">
    <property type="entry name" value="Threonyl-trna Synthetase, Chain A, domain 2"/>
    <property type="match status" value="1"/>
</dbReference>
<accession>A0ABW1DJZ3</accession>
<keyword evidence="6" id="KW-0694">RNA-binding</keyword>
<reference evidence="12" key="1">
    <citation type="journal article" date="2019" name="Int. J. Syst. Evol. Microbiol.">
        <title>The Global Catalogue of Microorganisms (GCM) 10K type strain sequencing project: providing services to taxonomists for standard genome sequencing and annotation.</title>
        <authorList>
            <consortium name="The Broad Institute Genomics Platform"/>
            <consortium name="The Broad Institute Genome Sequencing Center for Infectious Disease"/>
            <person name="Wu L."/>
            <person name="Ma J."/>
        </authorList>
    </citation>
    <scope>NUCLEOTIDE SEQUENCE [LARGE SCALE GENOMIC DNA]</scope>
    <source>
        <strain evidence="12">CGMCC 1.15053</strain>
    </source>
</reference>
<dbReference type="InterPro" id="IPR012947">
    <property type="entry name" value="tRNA_SAD"/>
</dbReference>
<evidence type="ECO:0000256" key="2">
    <source>
        <dbReference type="ARBA" id="ARBA00022555"/>
    </source>
</evidence>
<comment type="caution">
    <text evidence="11">The sequence shown here is derived from an EMBL/GenBank/DDBJ whole genome shotgun (WGS) entry which is preliminary data.</text>
</comment>
<keyword evidence="8" id="KW-0030">Aminoacyl-tRNA synthetase</keyword>
<protein>
    <submittedName>
        <fullName evidence="11">Alanine--tRNA ligase-related protein</fullName>
    </submittedName>
</protein>
<gene>
    <name evidence="11" type="ORF">ACFPQ6_05510</name>
</gene>
<dbReference type="PANTHER" id="PTHR11777">
    <property type="entry name" value="ALANYL-TRNA SYNTHETASE"/>
    <property type="match status" value="1"/>
</dbReference>
<keyword evidence="9" id="KW-0175">Coiled coil</keyword>
<sequence>MTQALYHRPGQEGQALTFTAEVRAVGESGGAPEVALDRTAFYPEGGGQSGDAGRLVWAGGEATVEDTRKDKAGGVVWHRLAPGAALPPIGAAVRGEVAPARRARHMQRHSGEHLLAQAFARVNPAFEVAAVGMTGPECHLDLRGDPGEADVRAAEALLRETLGRDDLTLETPVVDEADLGRYPLRRETKVRGQVRLVIFRDAAGDFFDVSACGGTHVPRAAQAAPVAVLRTERIKSGLTRVTFMAGEEAAEALGGVYQGARALAQTLSVPVERLGERVGALQAELLTARAEVENLRAALAGALVAARPAQTLGTLTVRTLTLPDAALLAPALAAVPAGEVLLALAPGGRCGVASATPAVRAGEVLRAALAVTGGKGGGRAELAQGSTETPEGFFGAAHGVLEQG</sequence>